<dbReference type="RefSeq" id="WP_003553850.1">
    <property type="nucleotide sequence ID" value="NZ_CABKOL010000102.1"/>
</dbReference>
<dbReference type="SUPFAM" id="SSF53187">
    <property type="entry name" value="Zn-dependent exopeptidases"/>
    <property type="match status" value="1"/>
</dbReference>
<evidence type="ECO:0000256" key="3">
    <source>
        <dbReference type="SAM" id="Phobius"/>
    </source>
</evidence>
<dbReference type="CDD" id="cd02696">
    <property type="entry name" value="MurNAc-LAA"/>
    <property type="match status" value="1"/>
</dbReference>
<protein>
    <submittedName>
        <fullName evidence="5">SH3 domain-containing protein</fullName>
    </submittedName>
</protein>
<keyword evidence="1" id="KW-0378">Hydrolase</keyword>
<keyword evidence="2" id="KW-0961">Cell wall biogenesis/degradation</keyword>
<proteinExistence type="predicted"/>
<evidence type="ECO:0000256" key="1">
    <source>
        <dbReference type="ARBA" id="ARBA00022801"/>
    </source>
</evidence>
<dbReference type="GO" id="GO:0071555">
    <property type="term" value="P:cell wall organization"/>
    <property type="evidence" value="ECO:0007669"/>
    <property type="project" value="UniProtKB-KW"/>
</dbReference>
<dbReference type="Proteomes" id="UP000465035">
    <property type="component" value="Chromosome"/>
</dbReference>
<dbReference type="PANTHER" id="PTHR30404:SF7">
    <property type="entry name" value="CELL WALL AMIDASE LYTH-RELATED"/>
    <property type="match status" value="1"/>
</dbReference>
<gene>
    <name evidence="5" type="ORF">GQR93_07295</name>
</gene>
<dbReference type="EMBL" id="CP047121">
    <property type="protein sequence ID" value="QHB52005.1"/>
    <property type="molecule type" value="Genomic_DNA"/>
</dbReference>
<dbReference type="SMART" id="SM00287">
    <property type="entry name" value="SH3b"/>
    <property type="match status" value="1"/>
</dbReference>
<keyword evidence="3" id="KW-0472">Membrane</keyword>
<evidence type="ECO:0000259" key="4">
    <source>
        <dbReference type="PROSITE" id="PS51781"/>
    </source>
</evidence>
<dbReference type="AlphaFoldDB" id="A0A6P1E8M4"/>
<name>A0A6P1E8M4_LENHI</name>
<dbReference type="SMR" id="A0A6P1E8M4"/>
<keyword evidence="3" id="KW-0812">Transmembrane</keyword>
<dbReference type="GO" id="GO:0009253">
    <property type="term" value="P:peptidoglycan catabolic process"/>
    <property type="evidence" value="ECO:0007669"/>
    <property type="project" value="InterPro"/>
</dbReference>
<dbReference type="PROSITE" id="PS51781">
    <property type="entry name" value="SH3B"/>
    <property type="match status" value="1"/>
</dbReference>
<dbReference type="InterPro" id="IPR003646">
    <property type="entry name" value="SH3-like_bac-type"/>
</dbReference>
<dbReference type="Pfam" id="PF01520">
    <property type="entry name" value="Amidase_3"/>
    <property type="match status" value="1"/>
</dbReference>
<evidence type="ECO:0000313" key="6">
    <source>
        <dbReference type="Proteomes" id="UP000465035"/>
    </source>
</evidence>
<sequence>MRKISENTSWIIAILTIMATFIILFIALYSNSVTVKVNQLNIRTGPSVTYSVKATVKQGAQLQVISRKNNWIKVIYKHKTIGWVASWLVTNGHIKDVTRLSEATIVLDPGHGGSDSGALSTTGQEEKTYTLIFAKLVAKKLRSKGAKVVMTRDTDKTVSLYQRPQLAASSSANAFISFHFDSSDEINTASGFTCYYYHSGDSKLLAQSVNQKMANLPLTNRGTEFGNYLVIRDNAVPAILIEGGYINTDRDFKKIQSPSYQEKYADDVVSGLQTYFKTHN</sequence>
<dbReference type="PANTHER" id="PTHR30404">
    <property type="entry name" value="N-ACETYLMURAMOYL-L-ALANINE AMIDASE"/>
    <property type="match status" value="1"/>
</dbReference>
<reference evidence="5 6" key="1">
    <citation type="submission" date="2019-12" db="EMBL/GenBank/DDBJ databases">
        <title>Lactobacillus hilgardii FLUB.</title>
        <authorList>
            <person name="Gustaw K."/>
        </authorList>
    </citation>
    <scope>NUCLEOTIDE SEQUENCE [LARGE SCALE GENOMIC DNA]</scope>
    <source>
        <strain evidence="5 6">FLUB</strain>
    </source>
</reference>
<accession>A0A6P1E8M4</accession>
<keyword evidence="3" id="KW-1133">Transmembrane helix</keyword>
<organism evidence="5 6">
    <name type="scientific">Lentilactobacillus hilgardii</name>
    <name type="common">Lactobacillus hilgardii</name>
    <dbReference type="NCBI Taxonomy" id="1588"/>
    <lineage>
        <taxon>Bacteria</taxon>
        <taxon>Bacillati</taxon>
        <taxon>Bacillota</taxon>
        <taxon>Bacilli</taxon>
        <taxon>Lactobacillales</taxon>
        <taxon>Lactobacillaceae</taxon>
        <taxon>Lentilactobacillus</taxon>
    </lineage>
</organism>
<dbReference type="GO" id="GO:0008745">
    <property type="term" value="F:N-acetylmuramoyl-L-alanine amidase activity"/>
    <property type="evidence" value="ECO:0007669"/>
    <property type="project" value="InterPro"/>
</dbReference>
<dbReference type="SMART" id="SM00646">
    <property type="entry name" value="Ami_3"/>
    <property type="match status" value="1"/>
</dbReference>
<feature type="domain" description="SH3b" evidence="4">
    <location>
        <begin position="30"/>
        <end position="93"/>
    </location>
</feature>
<dbReference type="InterPro" id="IPR050695">
    <property type="entry name" value="N-acetylmuramoyl_amidase_3"/>
</dbReference>
<dbReference type="Gene3D" id="2.30.30.40">
    <property type="entry name" value="SH3 Domains"/>
    <property type="match status" value="1"/>
</dbReference>
<feature type="transmembrane region" description="Helical" evidence="3">
    <location>
        <begin position="7"/>
        <end position="29"/>
    </location>
</feature>
<dbReference type="Pfam" id="PF08239">
    <property type="entry name" value="SH3_3"/>
    <property type="match status" value="1"/>
</dbReference>
<dbReference type="GeneID" id="69058163"/>
<dbReference type="Gene3D" id="3.40.630.40">
    <property type="entry name" value="Zn-dependent exopeptidases"/>
    <property type="match status" value="1"/>
</dbReference>
<evidence type="ECO:0000313" key="5">
    <source>
        <dbReference type="EMBL" id="QHB52005.1"/>
    </source>
</evidence>
<dbReference type="InterPro" id="IPR002508">
    <property type="entry name" value="MurNAc-LAA_cat"/>
</dbReference>
<dbReference type="GO" id="GO:0030288">
    <property type="term" value="C:outer membrane-bounded periplasmic space"/>
    <property type="evidence" value="ECO:0007669"/>
    <property type="project" value="TreeGrafter"/>
</dbReference>
<evidence type="ECO:0000256" key="2">
    <source>
        <dbReference type="ARBA" id="ARBA00023316"/>
    </source>
</evidence>